<name>E5E7R6_9REOV</name>
<feature type="compositionally biased region" description="Low complexity" evidence="1">
    <location>
        <begin position="361"/>
        <end position="371"/>
    </location>
</feature>
<feature type="compositionally biased region" description="Polar residues" evidence="1">
    <location>
        <begin position="219"/>
        <end position="231"/>
    </location>
</feature>
<feature type="non-terminal residue" evidence="2">
    <location>
        <position position="1"/>
    </location>
</feature>
<accession>E5E7R6</accession>
<evidence type="ECO:0000313" key="2">
    <source>
        <dbReference type="EMBL" id="ADR73048.1"/>
    </source>
</evidence>
<protein>
    <submittedName>
        <fullName evidence="2">VP1</fullName>
    </submittedName>
</protein>
<dbReference type="Gene3D" id="1.20.120.1390">
    <property type="match status" value="1"/>
</dbReference>
<feature type="region of interest" description="Disordered" evidence="1">
    <location>
        <begin position="353"/>
        <end position="377"/>
    </location>
</feature>
<feature type="non-terminal residue" evidence="2">
    <location>
        <position position="399"/>
    </location>
</feature>
<sequence length="399" mass="41722">IAQNHTAADTPVKYAAGTGSAADAAADESGYENSKTGSELYVSAAEYNGSSADPAVSASWFFSSDAVRFWSRSRSNDAAESCKIYSQKLGLFITAAFITDKYAVPARNAKYKYEYNAGSDTLCCSAVSAGSAAERSGYEFTHAGCSAAAESVIWYGSGKSASAGSVSSPGSVSAGSAGINETFTANAAPAPGFSDKYTHAAAPGQIFNALYERSDKSSAAESAETPKSSDGSPDGKFTEKFSSGSEKCSWSFHAGFKTQSWSDAVTDQSETGYIYDADDERYTGCTGSVTDAAVKRSAESAAHDDRSLTEYGLAGWLFRSSVCYAESPQRKSESKTEFCFKSYTHAADGTQNDRCTPAVIPAADAGSPAPSDTHDAPEKKTQIIFNAHDGCFTAPHATA</sequence>
<dbReference type="EMBL" id="GU983672">
    <property type="protein sequence ID" value="ADR73048.1"/>
    <property type="molecule type" value="Genomic_RNA"/>
</dbReference>
<organism evidence="2">
    <name type="scientific">Rotavirus A bat/4852/Kenya/2007</name>
    <dbReference type="NCBI Taxonomy" id="931249"/>
    <lineage>
        <taxon>Viruses</taxon>
        <taxon>Riboviria</taxon>
        <taxon>Orthornavirae</taxon>
        <taxon>Duplornaviricota</taxon>
        <taxon>Resentoviricetes</taxon>
        <taxon>Reovirales</taxon>
        <taxon>Sedoreoviridae</taxon>
        <taxon>Rotavirus</taxon>
        <taxon>Rotavirus alphagastroenteritidis</taxon>
        <taxon>Rotavirus A</taxon>
    </lineage>
</organism>
<feature type="region of interest" description="Disordered" evidence="1">
    <location>
        <begin position="217"/>
        <end position="240"/>
    </location>
</feature>
<proteinExistence type="predicted"/>
<evidence type="ECO:0000256" key="1">
    <source>
        <dbReference type="SAM" id="MobiDB-lite"/>
    </source>
</evidence>
<reference evidence="2" key="1">
    <citation type="journal article" date="2010" name="Emerg. Infect. Dis.">
        <title>Reassortant group A rotavirus from straw-colored fruit bat (Eidolon helvum).</title>
        <authorList>
            <person name="Esona M.D."/>
            <person name="Mijatovic-Rustempasic S."/>
            <person name="Conrardy C."/>
            <person name="Tong S."/>
            <person name="Kuzmin I.V."/>
            <person name="Agwanda B."/>
            <person name="Breiman R.F."/>
            <person name="Banyai K."/>
            <person name="Niezgoda M."/>
            <person name="Rupprecht C.E."/>
            <person name="Gentsch J.R."/>
            <person name="Bowen M.D."/>
        </authorList>
    </citation>
    <scope>NUCLEOTIDE SEQUENCE</scope>
    <source>
        <strain evidence="2">Bat/KE4852/07</strain>
    </source>
</reference>